<dbReference type="InterPro" id="IPR052019">
    <property type="entry name" value="F420H2_bilvrd_red/Heme_oxyg"/>
</dbReference>
<name>A0A3N0EED9_9ACTN</name>
<sequence>MMTWHEFATEAPELATAVRARFEAATHHVLATLRAGGAPRVSGTEVQYKDPDLWLGSMSGAVKARDLQRDGRFALHAHPGDPDGGSMLEHGDAKLSGVAVEEGEDAKRAAFQEGEVPHAFRLLLTEAVLTSVEDDQLVIRSWRAGAGTSEVRRT</sequence>
<protein>
    <submittedName>
        <fullName evidence="2">Pyridoxamine 5'-phosphate oxidase family protein</fullName>
    </submittedName>
</protein>
<comment type="caution">
    <text evidence="2">The sequence shown here is derived from an EMBL/GenBank/DDBJ whole genome shotgun (WGS) entry which is preliminary data.</text>
</comment>
<dbReference type="GO" id="GO:0070967">
    <property type="term" value="F:coenzyme F420 binding"/>
    <property type="evidence" value="ECO:0007669"/>
    <property type="project" value="TreeGrafter"/>
</dbReference>
<keyword evidence="1" id="KW-0560">Oxidoreductase</keyword>
<dbReference type="GO" id="GO:0016627">
    <property type="term" value="F:oxidoreductase activity, acting on the CH-CH group of donors"/>
    <property type="evidence" value="ECO:0007669"/>
    <property type="project" value="TreeGrafter"/>
</dbReference>
<keyword evidence="3" id="KW-1185">Reference proteome</keyword>
<dbReference type="SUPFAM" id="SSF50475">
    <property type="entry name" value="FMN-binding split barrel"/>
    <property type="match status" value="1"/>
</dbReference>
<evidence type="ECO:0000313" key="2">
    <source>
        <dbReference type="EMBL" id="RNL86240.1"/>
    </source>
</evidence>
<accession>A0A3N0EED9</accession>
<dbReference type="Gene3D" id="2.30.110.10">
    <property type="entry name" value="Electron Transport, Fmn-binding Protein, Chain A"/>
    <property type="match status" value="1"/>
</dbReference>
<dbReference type="Proteomes" id="UP000269198">
    <property type="component" value="Unassembled WGS sequence"/>
</dbReference>
<proteinExistence type="predicted"/>
<dbReference type="PANTHER" id="PTHR35176:SF6">
    <property type="entry name" value="HEME OXYGENASE HI_0854-RELATED"/>
    <property type="match status" value="1"/>
</dbReference>
<dbReference type="InterPro" id="IPR012349">
    <property type="entry name" value="Split_barrel_FMN-bd"/>
</dbReference>
<organism evidence="2 3">
    <name type="scientific">Halostreptopolyspora alba</name>
    <dbReference type="NCBI Taxonomy" id="2487137"/>
    <lineage>
        <taxon>Bacteria</taxon>
        <taxon>Bacillati</taxon>
        <taxon>Actinomycetota</taxon>
        <taxon>Actinomycetes</taxon>
        <taxon>Streptosporangiales</taxon>
        <taxon>Nocardiopsidaceae</taxon>
        <taxon>Halostreptopolyspora</taxon>
    </lineage>
</organism>
<evidence type="ECO:0000256" key="1">
    <source>
        <dbReference type="ARBA" id="ARBA00023002"/>
    </source>
</evidence>
<dbReference type="PANTHER" id="PTHR35176">
    <property type="entry name" value="HEME OXYGENASE HI_0854-RELATED"/>
    <property type="match status" value="1"/>
</dbReference>
<dbReference type="AlphaFoldDB" id="A0A3N0EED9"/>
<evidence type="ECO:0000313" key="3">
    <source>
        <dbReference type="Proteomes" id="UP000269198"/>
    </source>
</evidence>
<dbReference type="GO" id="GO:0005829">
    <property type="term" value="C:cytosol"/>
    <property type="evidence" value="ECO:0007669"/>
    <property type="project" value="TreeGrafter"/>
</dbReference>
<dbReference type="OrthoDB" id="5115613at2"/>
<gene>
    <name evidence="2" type="ORF">EFW17_06170</name>
</gene>
<reference evidence="2 3" key="1">
    <citation type="submission" date="2018-11" db="EMBL/GenBank/DDBJ databases">
        <title>The genome draft of YIM 96095.</title>
        <authorList>
            <person name="Tang S.-K."/>
            <person name="Chunyu W.-X."/>
            <person name="Feng Y.-Z."/>
        </authorList>
    </citation>
    <scope>NUCLEOTIDE SEQUENCE [LARGE SCALE GENOMIC DNA]</scope>
    <source>
        <strain evidence="2 3">YIM 96095</strain>
    </source>
</reference>
<dbReference type="EMBL" id="RJMB01000004">
    <property type="protein sequence ID" value="RNL86240.1"/>
    <property type="molecule type" value="Genomic_DNA"/>
</dbReference>